<feature type="transmembrane region" description="Helical" evidence="8">
    <location>
        <begin position="52"/>
        <end position="70"/>
    </location>
</feature>
<proteinExistence type="inferred from homology"/>
<dbReference type="GO" id="GO:0005886">
    <property type="term" value="C:plasma membrane"/>
    <property type="evidence" value="ECO:0007669"/>
    <property type="project" value="UniProtKB-SubCell"/>
</dbReference>
<keyword evidence="4" id="KW-1003">Cell membrane</keyword>
<dbReference type="OrthoDB" id="9808686at2"/>
<evidence type="ECO:0000256" key="3">
    <source>
        <dbReference type="ARBA" id="ARBA00022448"/>
    </source>
</evidence>
<organism evidence="10 11">
    <name type="scientific">Desulfovibrio legallii</name>
    <dbReference type="NCBI Taxonomy" id="571438"/>
    <lineage>
        <taxon>Bacteria</taxon>
        <taxon>Pseudomonadati</taxon>
        <taxon>Thermodesulfobacteriota</taxon>
        <taxon>Desulfovibrionia</taxon>
        <taxon>Desulfovibrionales</taxon>
        <taxon>Desulfovibrionaceae</taxon>
        <taxon>Desulfovibrio</taxon>
    </lineage>
</organism>
<keyword evidence="5 8" id="KW-0812">Transmembrane</keyword>
<dbReference type="PANTHER" id="PTHR30294">
    <property type="entry name" value="MEMBRANE COMPONENT OF ABC TRANSPORTER YHHJ-RELATED"/>
    <property type="match status" value="1"/>
</dbReference>
<evidence type="ECO:0000256" key="8">
    <source>
        <dbReference type="SAM" id="Phobius"/>
    </source>
</evidence>
<reference evidence="11" key="1">
    <citation type="submission" date="2016-10" db="EMBL/GenBank/DDBJ databases">
        <authorList>
            <person name="Varghese N."/>
            <person name="Submissions S."/>
        </authorList>
    </citation>
    <scope>NUCLEOTIDE SEQUENCE [LARGE SCALE GENOMIC DNA]</scope>
    <source>
        <strain evidence="11">KHC7</strain>
    </source>
</reference>
<dbReference type="PROSITE" id="PS51012">
    <property type="entry name" value="ABC_TM2"/>
    <property type="match status" value="1"/>
</dbReference>
<feature type="transmembrane region" description="Helical" evidence="8">
    <location>
        <begin position="251"/>
        <end position="275"/>
    </location>
</feature>
<dbReference type="Proteomes" id="UP000199355">
    <property type="component" value="Unassembled WGS sequence"/>
</dbReference>
<feature type="transmembrane region" description="Helical" evidence="8">
    <location>
        <begin position="369"/>
        <end position="389"/>
    </location>
</feature>
<dbReference type="InterPro" id="IPR051449">
    <property type="entry name" value="ABC-2_transporter_component"/>
</dbReference>
<comment type="subcellular location">
    <subcellularLocation>
        <location evidence="1">Cell membrane</location>
        <topology evidence="1">Multi-pass membrane protein</topology>
    </subcellularLocation>
</comment>
<dbReference type="EMBL" id="FNBX01000001">
    <property type="protein sequence ID" value="SDF02911.1"/>
    <property type="molecule type" value="Genomic_DNA"/>
</dbReference>
<keyword evidence="11" id="KW-1185">Reference proteome</keyword>
<protein>
    <submittedName>
        <fullName evidence="10">ABC-2 type transport system permease protein</fullName>
    </submittedName>
</protein>
<evidence type="ECO:0000256" key="6">
    <source>
        <dbReference type="ARBA" id="ARBA00022989"/>
    </source>
</evidence>
<dbReference type="PANTHER" id="PTHR30294:SF29">
    <property type="entry name" value="MULTIDRUG ABC TRANSPORTER PERMEASE YBHS-RELATED"/>
    <property type="match status" value="1"/>
</dbReference>
<dbReference type="Pfam" id="PF12698">
    <property type="entry name" value="ABC2_membrane_3"/>
    <property type="match status" value="1"/>
</dbReference>
<feature type="transmembrane region" description="Helical" evidence="8">
    <location>
        <begin position="202"/>
        <end position="225"/>
    </location>
</feature>
<feature type="transmembrane region" description="Helical" evidence="8">
    <location>
        <begin position="311"/>
        <end position="332"/>
    </location>
</feature>
<sequence length="398" mass="42971">MIRSIPNERHGRAARRAAAGGAEAVKNALWLQQLLALVGKEFQQIVRDPSSYLVAGVLPFIFLLLFGYGITLDAGVLRLAVLDQSGGRYALSLAADFAHSPWFATRPVGDMDTAAEYMRDSVVQGVLVIRQDFDAALERGGTGALQVLVDGTEPNTAQYIQSYSQGLITAWQTAALHNGGTVAPISLEPRFWYNPAAKSVQFLVPGAITVIMTLIGTLLTSLVFAREWERGTMEAMFATPVSRMQLLLGKLIPYFCMGMFSMALCAVAAVTLFAVPFRGSVAALLLLSSVFMCSALGQGLFISVTLRGQLVAAEAGLFSGFLPALLLSGFVFDINSMPLALRVLTRLLPVSYFNTCLRTLFLTGDVWDVFLPSLAFMGLLAAVLLGLVYKNLVKRLDV</sequence>
<evidence type="ECO:0000256" key="2">
    <source>
        <dbReference type="ARBA" id="ARBA00007783"/>
    </source>
</evidence>
<evidence type="ECO:0000256" key="1">
    <source>
        <dbReference type="ARBA" id="ARBA00004651"/>
    </source>
</evidence>
<evidence type="ECO:0000313" key="11">
    <source>
        <dbReference type="Proteomes" id="UP000199355"/>
    </source>
</evidence>
<evidence type="ECO:0000259" key="9">
    <source>
        <dbReference type="PROSITE" id="PS51012"/>
    </source>
</evidence>
<feature type="domain" description="ABC transmembrane type-2" evidence="9">
    <location>
        <begin position="157"/>
        <end position="395"/>
    </location>
</feature>
<evidence type="ECO:0000256" key="5">
    <source>
        <dbReference type="ARBA" id="ARBA00022692"/>
    </source>
</evidence>
<evidence type="ECO:0000313" key="10">
    <source>
        <dbReference type="EMBL" id="SDF02911.1"/>
    </source>
</evidence>
<dbReference type="Gene3D" id="3.40.1710.10">
    <property type="entry name" value="abc type-2 transporter like domain"/>
    <property type="match status" value="1"/>
</dbReference>
<dbReference type="STRING" id="571438.SAMN05192586_1012"/>
<keyword evidence="3" id="KW-0813">Transport</keyword>
<dbReference type="GO" id="GO:0140359">
    <property type="term" value="F:ABC-type transporter activity"/>
    <property type="evidence" value="ECO:0007669"/>
    <property type="project" value="InterPro"/>
</dbReference>
<comment type="similarity">
    <text evidence="2">Belongs to the ABC-2 integral membrane protein family.</text>
</comment>
<dbReference type="InterPro" id="IPR013525">
    <property type="entry name" value="ABC2_TM"/>
</dbReference>
<evidence type="ECO:0000256" key="4">
    <source>
        <dbReference type="ARBA" id="ARBA00022475"/>
    </source>
</evidence>
<keyword evidence="6 8" id="KW-1133">Transmembrane helix</keyword>
<gene>
    <name evidence="10" type="ORF">SAMN05192586_1012</name>
</gene>
<evidence type="ECO:0000256" key="7">
    <source>
        <dbReference type="ARBA" id="ARBA00023136"/>
    </source>
</evidence>
<dbReference type="AlphaFoldDB" id="A0A1G7HR47"/>
<dbReference type="InterPro" id="IPR047817">
    <property type="entry name" value="ABC2_TM_bact-type"/>
</dbReference>
<accession>A0A1G7HR47</accession>
<name>A0A1G7HR47_9BACT</name>
<feature type="transmembrane region" description="Helical" evidence="8">
    <location>
        <begin position="281"/>
        <end position="304"/>
    </location>
</feature>
<keyword evidence="7 8" id="KW-0472">Membrane</keyword>